<evidence type="ECO:0008006" key="4">
    <source>
        <dbReference type="Google" id="ProtNLM"/>
    </source>
</evidence>
<dbReference type="EMBL" id="LT841305">
    <property type="protein sequence ID" value="SMH66464.1"/>
    <property type="molecule type" value="Genomic_DNA"/>
</dbReference>
<dbReference type="Proteomes" id="UP000193925">
    <property type="component" value="Chromosome AFERRI"/>
</dbReference>
<evidence type="ECO:0000256" key="1">
    <source>
        <dbReference type="SAM" id="MobiDB-lite"/>
    </source>
</evidence>
<name>A0ABY1MRT9_9PROT</name>
<evidence type="ECO:0000313" key="2">
    <source>
        <dbReference type="EMBL" id="SMH66464.1"/>
    </source>
</evidence>
<feature type="region of interest" description="Disordered" evidence="1">
    <location>
        <begin position="31"/>
        <end position="57"/>
    </location>
</feature>
<feature type="region of interest" description="Disordered" evidence="1">
    <location>
        <begin position="82"/>
        <end position="106"/>
    </location>
</feature>
<protein>
    <recommendedName>
        <fullName evidence="4">PE-PGRS family protein</fullName>
    </recommendedName>
</protein>
<keyword evidence="3" id="KW-1185">Reference proteome</keyword>
<gene>
    <name evidence="2" type="ORF">AFERRI_30196</name>
</gene>
<accession>A0ABY1MRT9</accession>
<sequence length="171" mass="16417">MAIPSVLVADARQQFAQVAGAVPDIQLRNDDGLHAETDGAGGAGKKEDDGAVTDGGFGTGLDGAGADLLIGEHAEEFAEAGDGLADEGGEGFGGDVAAGDAGAAGGDDHVDGGVDDPVTQLRAQAFGVVGADPAGGNPVSGLTGELGNFVTGLVGCWRTAVGDGEDGNGEG</sequence>
<organism evidence="2 3">
    <name type="scientific">Acidithiobacillus ferrivorans</name>
    <dbReference type="NCBI Taxonomy" id="160808"/>
    <lineage>
        <taxon>Bacteria</taxon>
        <taxon>Pseudomonadati</taxon>
        <taxon>Pseudomonadota</taxon>
        <taxon>Acidithiobacillia</taxon>
        <taxon>Acidithiobacillales</taxon>
        <taxon>Acidithiobacillaceae</taxon>
        <taxon>Acidithiobacillus</taxon>
    </lineage>
</organism>
<evidence type="ECO:0000313" key="3">
    <source>
        <dbReference type="Proteomes" id="UP000193925"/>
    </source>
</evidence>
<reference evidence="2 3" key="1">
    <citation type="submission" date="2017-03" db="EMBL/GenBank/DDBJ databases">
        <authorList>
            <person name="Regsiter A."/>
            <person name="William W."/>
        </authorList>
    </citation>
    <scope>NUCLEOTIDE SEQUENCE [LARGE SCALE GENOMIC DNA]</scope>
    <source>
        <strain evidence="2">PRJEB5721</strain>
    </source>
</reference>
<proteinExistence type="predicted"/>